<evidence type="ECO:0000256" key="1">
    <source>
        <dbReference type="SAM" id="MobiDB-lite"/>
    </source>
</evidence>
<sequence length="286" mass="30555">MRRRSLLASGVALLGSGLAGCLGQSGDDTATESPTRSETPTTSDTEPVTDADVSLSASVERLQPGAVVLGVDSISTVGDGSQYLYYRVDVTDGDPPDRLDFGFRYGGDIYSPGIDTGGQLWRESRTDDRYTAERGEGWLVFELPATRAARHAALTVGSTEWPVGESVRERLGAPAPSLSLDWNVDAEQTPGETPMSFAVTNDGDRDTRFVAALNAENIDAAYAPIEAFSRRIPGGETVSWEFVHENGVAPGSNAVSDGEVDGRYTLDWTGGRREQAVRFVAEPSSE</sequence>
<dbReference type="EMBL" id="JBHRWN010000002">
    <property type="protein sequence ID" value="MFC3477013.1"/>
    <property type="molecule type" value="Genomic_DNA"/>
</dbReference>
<gene>
    <name evidence="2" type="ORF">ACFOKC_04670</name>
</gene>
<dbReference type="PROSITE" id="PS51257">
    <property type="entry name" value="PROKAR_LIPOPROTEIN"/>
    <property type="match status" value="1"/>
</dbReference>
<evidence type="ECO:0000313" key="3">
    <source>
        <dbReference type="Proteomes" id="UP001595660"/>
    </source>
</evidence>
<feature type="region of interest" description="Disordered" evidence="1">
    <location>
        <begin position="23"/>
        <end position="50"/>
    </location>
</feature>
<evidence type="ECO:0000313" key="2">
    <source>
        <dbReference type="EMBL" id="MFC3477013.1"/>
    </source>
</evidence>
<keyword evidence="3" id="KW-1185">Reference proteome</keyword>
<dbReference type="Proteomes" id="UP001595660">
    <property type="component" value="Unassembled WGS sequence"/>
</dbReference>
<name>A0ABD5NDL1_9EURY</name>
<protein>
    <submittedName>
        <fullName evidence="2">Uncharacterized protein</fullName>
    </submittedName>
</protein>
<dbReference type="GeneID" id="69117065"/>
<proteinExistence type="predicted"/>
<dbReference type="RefSeq" id="WP_232571852.1">
    <property type="nucleotide sequence ID" value="NZ_CP089466.1"/>
</dbReference>
<accession>A0ABD5NDL1</accession>
<feature type="compositionally biased region" description="Low complexity" evidence="1">
    <location>
        <begin position="23"/>
        <end position="48"/>
    </location>
</feature>
<dbReference type="AlphaFoldDB" id="A0ABD5NDL1"/>
<organism evidence="2 3">
    <name type="scientific">Halobacterium litoreum</name>
    <dbReference type="NCBI Taxonomy" id="2039234"/>
    <lineage>
        <taxon>Archaea</taxon>
        <taxon>Methanobacteriati</taxon>
        <taxon>Methanobacteriota</taxon>
        <taxon>Stenosarchaea group</taxon>
        <taxon>Halobacteria</taxon>
        <taxon>Halobacteriales</taxon>
        <taxon>Halobacteriaceae</taxon>
        <taxon>Halobacterium</taxon>
    </lineage>
</organism>
<comment type="caution">
    <text evidence="2">The sequence shown here is derived from an EMBL/GenBank/DDBJ whole genome shotgun (WGS) entry which is preliminary data.</text>
</comment>
<reference evidence="2 3" key="1">
    <citation type="journal article" date="2019" name="Int. J. Syst. Evol. Microbiol.">
        <title>The Global Catalogue of Microorganisms (GCM) 10K type strain sequencing project: providing services to taxonomists for standard genome sequencing and annotation.</title>
        <authorList>
            <consortium name="The Broad Institute Genomics Platform"/>
            <consortium name="The Broad Institute Genome Sequencing Center for Infectious Disease"/>
            <person name="Wu L."/>
            <person name="Ma J."/>
        </authorList>
    </citation>
    <scope>NUCLEOTIDE SEQUENCE [LARGE SCALE GENOMIC DNA]</scope>
    <source>
        <strain evidence="2 3">CGMCC 1.12562</strain>
    </source>
</reference>